<dbReference type="InterPro" id="IPR006963">
    <property type="entry name" value="Mopterin_OxRdtase_4Fe-4S_dom"/>
</dbReference>
<evidence type="ECO:0000313" key="12">
    <source>
        <dbReference type="Proteomes" id="UP001499988"/>
    </source>
</evidence>
<evidence type="ECO:0000259" key="8">
    <source>
        <dbReference type="PROSITE" id="PS51085"/>
    </source>
</evidence>
<dbReference type="InterPro" id="IPR041925">
    <property type="entry name" value="CT_Formate-Dh_H"/>
</dbReference>
<dbReference type="Pfam" id="PF00384">
    <property type="entry name" value="Molybdopterin"/>
    <property type="match status" value="1"/>
</dbReference>
<dbReference type="Gene3D" id="3.40.50.740">
    <property type="match status" value="1"/>
</dbReference>
<dbReference type="Gene3D" id="3.40.228.10">
    <property type="entry name" value="Dimethylsulfoxide Reductase, domain 2"/>
    <property type="match status" value="1"/>
</dbReference>
<dbReference type="Proteomes" id="UP001499988">
    <property type="component" value="Unassembled WGS sequence"/>
</dbReference>
<evidence type="ECO:0000313" key="11">
    <source>
        <dbReference type="EMBL" id="GAA4902738.1"/>
    </source>
</evidence>
<dbReference type="PANTHER" id="PTHR43742">
    <property type="entry name" value="TRIMETHYLAMINE-N-OXIDE REDUCTASE"/>
    <property type="match status" value="1"/>
</dbReference>
<dbReference type="SUPFAM" id="SSF51971">
    <property type="entry name" value="Nucleotide-binding domain"/>
    <property type="match status" value="1"/>
</dbReference>
<dbReference type="SMART" id="SM00926">
    <property type="entry name" value="Molybdop_Fe4S4"/>
    <property type="match status" value="1"/>
</dbReference>
<evidence type="ECO:0000256" key="3">
    <source>
        <dbReference type="ARBA" id="ARBA00022723"/>
    </source>
</evidence>
<dbReference type="SUPFAM" id="SSF50692">
    <property type="entry name" value="ADC-like"/>
    <property type="match status" value="1"/>
</dbReference>
<dbReference type="Gene3D" id="2.20.25.90">
    <property type="entry name" value="ADC-like domains"/>
    <property type="match status" value="1"/>
</dbReference>
<dbReference type="InterPro" id="IPR006657">
    <property type="entry name" value="MoPterin_dinucl-bd_dom"/>
</dbReference>
<dbReference type="InterPro" id="IPR050612">
    <property type="entry name" value="Prok_Mopterin_Oxidored"/>
</dbReference>
<dbReference type="SUPFAM" id="SSF54292">
    <property type="entry name" value="2Fe-2S ferredoxin-like"/>
    <property type="match status" value="1"/>
</dbReference>
<dbReference type="Gene3D" id="1.10.1060.10">
    <property type="entry name" value="Alpha-helical ferredoxin"/>
    <property type="match status" value="1"/>
</dbReference>
<keyword evidence="4" id="KW-0677">Repeat</keyword>
<dbReference type="InterPro" id="IPR017900">
    <property type="entry name" value="4Fe4S_Fe_S_CS"/>
</dbReference>
<dbReference type="CDD" id="cd02790">
    <property type="entry name" value="MopB_CT_Formate-Dh_H"/>
    <property type="match status" value="1"/>
</dbReference>
<dbReference type="InterPro" id="IPR023753">
    <property type="entry name" value="FAD/NAD-binding_dom"/>
</dbReference>
<evidence type="ECO:0000256" key="6">
    <source>
        <dbReference type="ARBA" id="ARBA00023014"/>
    </source>
</evidence>
<dbReference type="InterPro" id="IPR006656">
    <property type="entry name" value="Mopterin_OxRdtase"/>
</dbReference>
<dbReference type="CDD" id="cd00207">
    <property type="entry name" value="fer2"/>
    <property type="match status" value="1"/>
</dbReference>
<name>A0ABP9FH34_9GAMM</name>
<dbReference type="Gene3D" id="3.30.70.20">
    <property type="match status" value="1"/>
</dbReference>
<dbReference type="InterPro" id="IPR017896">
    <property type="entry name" value="4Fe4S_Fe-S-bd"/>
</dbReference>
<proteinExistence type="inferred from homology"/>
<dbReference type="PROSITE" id="PS00198">
    <property type="entry name" value="4FE4S_FER_1"/>
    <property type="match status" value="1"/>
</dbReference>
<feature type="domain" description="2Fe-2S ferredoxin-type" evidence="8">
    <location>
        <begin position="1"/>
        <end position="76"/>
    </location>
</feature>
<keyword evidence="5" id="KW-0408">Iron</keyword>
<dbReference type="Pfam" id="PF00037">
    <property type="entry name" value="Fer4"/>
    <property type="match status" value="1"/>
</dbReference>
<comment type="similarity">
    <text evidence="1">In the C-terminal section; belongs to the prokaryotic molybdopterin-containing oxidoreductase family.</text>
</comment>
<dbReference type="InterPro" id="IPR009051">
    <property type="entry name" value="Helical_ferredxn"/>
</dbReference>
<feature type="domain" description="4Fe-4S ferredoxin-type" evidence="9">
    <location>
        <begin position="650"/>
        <end position="679"/>
    </location>
</feature>
<dbReference type="InterPro" id="IPR001041">
    <property type="entry name" value="2Fe-2S_ferredoxin-type"/>
</dbReference>
<dbReference type="Gene3D" id="3.50.50.60">
    <property type="entry name" value="FAD/NAD(P)-binding domain"/>
    <property type="match status" value="2"/>
</dbReference>
<dbReference type="PROSITE" id="PS51085">
    <property type="entry name" value="2FE2S_FER_2"/>
    <property type="match status" value="1"/>
</dbReference>
<accession>A0ABP9FH34</accession>
<keyword evidence="3" id="KW-0479">Metal-binding</keyword>
<evidence type="ECO:0000256" key="2">
    <source>
        <dbReference type="ARBA" id="ARBA00010312"/>
    </source>
</evidence>
<dbReference type="PRINTS" id="PR00419">
    <property type="entry name" value="ADXRDTASE"/>
</dbReference>
<evidence type="ECO:0000259" key="9">
    <source>
        <dbReference type="PROSITE" id="PS51379"/>
    </source>
</evidence>
<protein>
    <submittedName>
        <fullName evidence="11">Formate dehydrogenase subunit alpha</fullName>
    </submittedName>
</protein>
<dbReference type="NCBIfam" id="TIGR01591">
    <property type="entry name" value="Fdh-alpha"/>
    <property type="match status" value="1"/>
</dbReference>
<reference evidence="12" key="1">
    <citation type="journal article" date="2019" name="Int. J. Syst. Evol. Microbiol.">
        <title>The Global Catalogue of Microorganisms (GCM) 10K type strain sequencing project: providing services to taxonomists for standard genome sequencing and annotation.</title>
        <authorList>
            <consortium name="The Broad Institute Genomics Platform"/>
            <consortium name="The Broad Institute Genome Sequencing Center for Infectious Disease"/>
            <person name="Wu L."/>
            <person name="Ma J."/>
        </authorList>
    </citation>
    <scope>NUCLEOTIDE SEQUENCE [LARGE SCALE GENOMIC DNA]</scope>
    <source>
        <strain evidence="12">JCM 18401</strain>
    </source>
</reference>
<evidence type="ECO:0000256" key="1">
    <source>
        <dbReference type="ARBA" id="ARBA00007023"/>
    </source>
</evidence>
<dbReference type="InterPro" id="IPR006478">
    <property type="entry name" value="Formate_DH_asu"/>
</dbReference>
<feature type="domain" description="4Fe-4S Mo/W bis-MGD-type" evidence="10">
    <location>
        <begin position="688"/>
        <end position="746"/>
    </location>
</feature>
<dbReference type="InterPro" id="IPR036188">
    <property type="entry name" value="FAD/NAD-bd_sf"/>
</dbReference>
<dbReference type="Pfam" id="PF14691">
    <property type="entry name" value="Fer4_20"/>
    <property type="match status" value="1"/>
</dbReference>
<comment type="similarity">
    <text evidence="2">Belongs to the prokaryotic molybdopterin-containing oxidoreductase family.</text>
</comment>
<evidence type="ECO:0000256" key="5">
    <source>
        <dbReference type="ARBA" id="ARBA00023004"/>
    </source>
</evidence>
<dbReference type="Gene3D" id="2.40.40.20">
    <property type="match status" value="1"/>
</dbReference>
<evidence type="ECO:0000259" key="10">
    <source>
        <dbReference type="PROSITE" id="PS51669"/>
    </source>
</evidence>
<feature type="domain" description="4Fe-4S ferredoxin-type" evidence="9">
    <location>
        <begin position="608"/>
        <end position="637"/>
    </location>
</feature>
<dbReference type="PROSITE" id="PS51669">
    <property type="entry name" value="4FE4S_MOW_BIS_MGD"/>
    <property type="match status" value="1"/>
</dbReference>
<dbReference type="InterPro" id="IPR036010">
    <property type="entry name" value="2Fe-2S_ferredoxin-like_sf"/>
</dbReference>
<dbReference type="Pfam" id="PF01568">
    <property type="entry name" value="Molydop_binding"/>
    <property type="match status" value="1"/>
</dbReference>
<dbReference type="CDD" id="cd02753">
    <property type="entry name" value="MopB_Formate-Dh-H"/>
    <property type="match status" value="1"/>
</dbReference>
<keyword evidence="6" id="KW-0411">Iron-sulfur</keyword>
<dbReference type="Pfam" id="PF07992">
    <property type="entry name" value="Pyr_redox_2"/>
    <property type="match status" value="1"/>
</dbReference>
<dbReference type="SUPFAM" id="SSF53706">
    <property type="entry name" value="Formate dehydrogenase/DMSO reductase, domains 1-3"/>
    <property type="match status" value="1"/>
</dbReference>
<dbReference type="RefSeq" id="WP_345337397.1">
    <property type="nucleotide sequence ID" value="NZ_BAABJZ010000106.1"/>
</dbReference>
<gene>
    <name evidence="11" type="primary">fdhF_2</name>
    <name evidence="11" type="ORF">GCM10023333_41070</name>
</gene>
<dbReference type="InterPro" id="IPR009010">
    <property type="entry name" value="Asp_de-COase-like_dom_sf"/>
</dbReference>
<comment type="caution">
    <text evidence="11">The sequence shown here is derived from an EMBL/GenBank/DDBJ whole genome shotgun (WGS) entry which is preliminary data.</text>
</comment>
<keyword evidence="12" id="KW-1185">Reference proteome</keyword>
<evidence type="ECO:0000256" key="7">
    <source>
        <dbReference type="ARBA" id="ARBA00023075"/>
    </source>
</evidence>
<dbReference type="Pfam" id="PF13510">
    <property type="entry name" value="Fer2_4"/>
    <property type="match status" value="1"/>
</dbReference>
<sequence>MINISLNSVQLQAPMGVRLLDWLRQQGINVPSLCGASANAQKTPCDLCVVEVNGALVRSCELSVTQAMAISTSSDAITEQRRAALTRLLADHPADCEAPCKTACPADVDIQSYLYHIAQGDAVRANAVVKQSLPMPLSIGRVCPAFCESECRRSVVDEPLAIRQLKRHAADLDLAQKDPDLAPIAAPIGKRVAIIGAGPAGLAAGYSLSHGGVEVDVFEAMPEAGGWLRYGIPEYRLPKATLAKEIALMCRAGMKIHTDRALGRDLDLAQLKHDYDAVCLAVGAQKAVAMDYPGSDLHGVVLGVDYLKQHALGHRFDVGQRVAVIGGGNTAIDCARTALRQGAEVTIVYRRGKADMPAEPYEIHEAEEEGIRFLFLSQPVENLGNEQGRVARVKIEALALGEPDSSGRRRPQPTGQFSWHEFDTVIPAVSQKPDTSFIPDGAILLTQYNTADTCPDTYLAGSNNLFAIGDFRLGPATAVEAIGEGRRSAEAMLRLFRDGGLTCVPAQFSARKAEHLKQVEARIYGEIVAKPRQRMATLEGLDRSFHFGEVELGFTPEQAISEAARCLSCGCQKSEDCALRDCATEYRIKDEEIATDPARVRPIDESTPFIRLDPNRCIGCGHCVEACTEQGVHGALTLTAAGAGSRVSPTGADLAHSGCVQCGACVQACPVGAITARTREPQTRSTALNAVDTLCTYCGVGCGVRLHVDPARNRVVEVTGVTESPVNQGMLCVKGRFGFDFLHSPQRLTQPLIRRGDQLVPTSWPIALHFVADKLMALKAQYGGAALAGISSAKTTNEDNYLFQKFVRTVLASNNVDHCARLCHATTVTGLEPAIGSGAMTNDIAGIAESDLILIIGSDTANAHPVIASHIKQAIKRHGARLVVIDPKRTDMVDHALMHLQQRPGSDVMLLNAVMQQILLGGWQDEDYIAARTEGFERLRQEIEQPCYEPERAEAITGVPAAQIRRLARLIGQAEKTAVFYAMGITQHSTGTDNVRSLANLQLMCGNVGVTGAGINPLRGQSNVQGACDMGALPDYMPGYQKLLDPAVTRRFEQHWQTPLPSEPGLKLTEMFGAMQSGDLKGLYIMGENPVLSDPDQAHVLAALKSLDLLVVQDLFLTETAQLADVVLPAVAFAEKEGHFTNTERRVQRLHRALQPPAGASTDWEILQYLAQYMGHEWHYPNVRAIHDELCRVTPQYGGISWERTLTESLQWPCPTPDHPGTPVMHMDGFSRVNKAQFAAVAYRGSAERADADYPLVLTTGRQLAQFHTGTLSRKTAGLEQLAQPKVMISVEDAESLGIGNGDRVRVQTRRGEVTVPAFVTRRMQMGVIFMPFHFVEAAANVLTHAALDPEAKIPEFKVSAARVRPVAMAQVS</sequence>
<keyword evidence="7" id="KW-0830">Ubiquinone</keyword>
<dbReference type="InterPro" id="IPR028261">
    <property type="entry name" value="DPD_II"/>
</dbReference>
<dbReference type="Pfam" id="PF04879">
    <property type="entry name" value="Molybdop_Fe4S4"/>
    <property type="match status" value="1"/>
</dbReference>
<dbReference type="SUPFAM" id="SSF46548">
    <property type="entry name" value="alpha-helical ferredoxin"/>
    <property type="match status" value="1"/>
</dbReference>
<dbReference type="EMBL" id="BAABJZ010000106">
    <property type="protein sequence ID" value="GAA4902738.1"/>
    <property type="molecule type" value="Genomic_DNA"/>
</dbReference>
<dbReference type="PANTHER" id="PTHR43742:SF2">
    <property type="entry name" value="ASSIMILATORY NITRATE REDUCTASE CATALYTIC SUBUNIT"/>
    <property type="match status" value="1"/>
</dbReference>
<dbReference type="InterPro" id="IPR041924">
    <property type="entry name" value="Formate_Dh-H_N"/>
</dbReference>
<evidence type="ECO:0000256" key="4">
    <source>
        <dbReference type="ARBA" id="ARBA00022737"/>
    </source>
</evidence>
<dbReference type="PROSITE" id="PS51379">
    <property type="entry name" value="4FE4S_FER_2"/>
    <property type="match status" value="2"/>
</dbReference>
<dbReference type="SUPFAM" id="SSF54862">
    <property type="entry name" value="4Fe-4S ferredoxins"/>
    <property type="match status" value="1"/>
</dbReference>
<organism evidence="11 12">
    <name type="scientific">Ferrimonas pelagia</name>
    <dbReference type="NCBI Taxonomy" id="1177826"/>
    <lineage>
        <taxon>Bacteria</taxon>
        <taxon>Pseudomonadati</taxon>
        <taxon>Pseudomonadota</taxon>
        <taxon>Gammaproteobacteria</taxon>
        <taxon>Alteromonadales</taxon>
        <taxon>Ferrimonadaceae</taxon>
        <taxon>Ferrimonas</taxon>
    </lineage>
</organism>